<feature type="region of interest" description="Disordered" evidence="1">
    <location>
        <begin position="1"/>
        <end position="35"/>
    </location>
</feature>
<reference evidence="2 3" key="1">
    <citation type="submission" date="2020-08" db="EMBL/GenBank/DDBJ databases">
        <title>Genomic Encyclopedia of Type Strains, Phase IV (KMG-IV): sequencing the most valuable type-strain genomes for metagenomic binning, comparative biology and taxonomic classification.</title>
        <authorList>
            <person name="Goeker M."/>
        </authorList>
    </citation>
    <scope>NUCLEOTIDE SEQUENCE [LARGE SCALE GENOMIC DNA]</scope>
    <source>
        <strain evidence="2 3">DSM 23868</strain>
    </source>
</reference>
<accession>A0AB34YWE5</accession>
<evidence type="ECO:0000256" key="1">
    <source>
        <dbReference type="SAM" id="MobiDB-lite"/>
    </source>
</evidence>
<evidence type="ECO:0000313" key="2">
    <source>
        <dbReference type="EMBL" id="MBB4094972.1"/>
    </source>
</evidence>
<name>A0AB34YWE5_9HYPH</name>
<dbReference type="AlphaFoldDB" id="A0AB34YWE5"/>
<protein>
    <submittedName>
        <fullName evidence="2">Uncharacterized protein</fullName>
    </submittedName>
</protein>
<sequence>MQNPAQAKASTGKQKGAVQQRLFLKSISERQDGRR</sequence>
<feature type="compositionally biased region" description="Polar residues" evidence="1">
    <location>
        <begin position="1"/>
        <end position="13"/>
    </location>
</feature>
<evidence type="ECO:0000313" key="3">
    <source>
        <dbReference type="Proteomes" id="UP000553980"/>
    </source>
</evidence>
<keyword evidence="3" id="KW-1185">Reference proteome</keyword>
<dbReference type="EMBL" id="JACIEX010000008">
    <property type="protein sequence ID" value="MBB4094972.1"/>
    <property type="molecule type" value="Genomic_DNA"/>
</dbReference>
<comment type="caution">
    <text evidence="2">The sequence shown here is derived from an EMBL/GenBank/DDBJ whole genome shotgun (WGS) entry which is preliminary data.</text>
</comment>
<proteinExistence type="predicted"/>
<organism evidence="2 3">
    <name type="scientific">Brucella pecoris</name>
    <dbReference type="NCBI Taxonomy" id="867683"/>
    <lineage>
        <taxon>Bacteria</taxon>
        <taxon>Pseudomonadati</taxon>
        <taxon>Pseudomonadota</taxon>
        <taxon>Alphaproteobacteria</taxon>
        <taxon>Hyphomicrobiales</taxon>
        <taxon>Brucellaceae</taxon>
        <taxon>Brucella/Ochrobactrum group</taxon>
        <taxon>Brucella</taxon>
    </lineage>
</organism>
<gene>
    <name evidence="2" type="ORF">GGQ79_003511</name>
</gene>
<dbReference type="Proteomes" id="UP000553980">
    <property type="component" value="Unassembled WGS sequence"/>
</dbReference>